<sequence>AGTAGKSTRKNRCSECGKLGHDVSKCWKLHPELRKKSVKKEEGEKKKPSKMRPLSEVRCFKCGQMGHYASNCPLKRQPKEEGSLKALVDEGIPTYEVTINNGRIVRALVDSG</sequence>
<comment type="caution">
    <text evidence="3">The sequence shown here is derived from an EMBL/GenBank/DDBJ whole genome shotgun (WGS) entry which is preliminary data.</text>
</comment>
<feature type="non-terminal residue" evidence="3">
    <location>
        <position position="1"/>
    </location>
</feature>
<evidence type="ECO:0000313" key="4">
    <source>
        <dbReference type="Proteomes" id="UP001057375"/>
    </source>
</evidence>
<name>A0ABQ5KFA1_9EUKA</name>
<protein>
    <recommendedName>
        <fullName evidence="2">CCHC-type domain-containing protein</fullName>
    </recommendedName>
</protein>
<dbReference type="PANTHER" id="PTHR46888:SF1">
    <property type="entry name" value="RIBONUCLEASE H"/>
    <property type="match status" value="1"/>
</dbReference>
<dbReference type="Proteomes" id="UP001057375">
    <property type="component" value="Unassembled WGS sequence"/>
</dbReference>
<dbReference type="SMART" id="SM00343">
    <property type="entry name" value="ZnF_C2HC"/>
    <property type="match status" value="2"/>
</dbReference>
<proteinExistence type="predicted"/>
<evidence type="ECO:0000256" key="1">
    <source>
        <dbReference type="PROSITE-ProRule" id="PRU00047"/>
    </source>
</evidence>
<dbReference type="InterPro" id="IPR036875">
    <property type="entry name" value="Znf_CCHC_sf"/>
</dbReference>
<accession>A0ABQ5KFA1</accession>
<dbReference type="PANTHER" id="PTHR46888">
    <property type="entry name" value="ZINC KNUCKLE DOMAINCONTAINING PROTEIN-RELATED"/>
    <property type="match status" value="1"/>
</dbReference>
<keyword evidence="1" id="KW-0479">Metal-binding</keyword>
<keyword evidence="4" id="KW-1185">Reference proteome</keyword>
<gene>
    <name evidence="3" type="ORF">ADUPG1_005560</name>
</gene>
<feature type="domain" description="CCHC-type" evidence="2">
    <location>
        <begin position="58"/>
        <end position="73"/>
    </location>
</feature>
<dbReference type="EMBL" id="BQXS01008912">
    <property type="protein sequence ID" value="GKT30591.1"/>
    <property type="molecule type" value="Genomic_DNA"/>
</dbReference>
<evidence type="ECO:0000259" key="2">
    <source>
        <dbReference type="PROSITE" id="PS50158"/>
    </source>
</evidence>
<evidence type="ECO:0000313" key="3">
    <source>
        <dbReference type="EMBL" id="GKT30591.1"/>
    </source>
</evidence>
<organism evidence="3 4">
    <name type="scientific">Aduncisulcus paluster</name>
    <dbReference type="NCBI Taxonomy" id="2918883"/>
    <lineage>
        <taxon>Eukaryota</taxon>
        <taxon>Metamonada</taxon>
        <taxon>Carpediemonas-like organisms</taxon>
        <taxon>Aduncisulcus</taxon>
    </lineage>
</organism>
<dbReference type="Pfam" id="PF00098">
    <property type="entry name" value="zf-CCHC"/>
    <property type="match status" value="1"/>
</dbReference>
<dbReference type="InterPro" id="IPR001878">
    <property type="entry name" value="Znf_CCHC"/>
</dbReference>
<dbReference type="PROSITE" id="PS50158">
    <property type="entry name" value="ZF_CCHC"/>
    <property type="match status" value="1"/>
</dbReference>
<keyword evidence="1" id="KW-0863">Zinc-finger</keyword>
<feature type="non-terminal residue" evidence="3">
    <location>
        <position position="112"/>
    </location>
</feature>
<dbReference type="Gene3D" id="4.10.60.10">
    <property type="entry name" value="Zinc finger, CCHC-type"/>
    <property type="match status" value="1"/>
</dbReference>
<reference evidence="3" key="1">
    <citation type="submission" date="2022-03" db="EMBL/GenBank/DDBJ databases">
        <title>Draft genome sequence of Aduncisulcus paluster, a free-living microaerophilic Fornicata.</title>
        <authorList>
            <person name="Yuyama I."/>
            <person name="Kume K."/>
            <person name="Tamura T."/>
            <person name="Inagaki Y."/>
            <person name="Hashimoto T."/>
        </authorList>
    </citation>
    <scope>NUCLEOTIDE SEQUENCE</scope>
    <source>
        <strain evidence="3">NY0171</strain>
    </source>
</reference>
<dbReference type="SUPFAM" id="SSF57756">
    <property type="entry name" value="Retrovirus zinc finger-like domains"/>
    <property type="match status" value="1"/>
</dbReference>
<keyword evidence="1" id="KW-0862">Zinc</keyword>